<dbReference type="Proteomes" id="UP000732380">
    <property type="component" value="Unassembled WGS sequence"/>
</dbReference>
<comment type="caution">
    <text evidence="1">The sequence shown here is derived from an EMBL/GenBank/DDBJ whole genome shotgun (WGS) entry which is preliminary data.</text>
</comment>
<name>A0A9P7TT23_9HYPO</name>
<sequence length="164" mass="19293">MSYQSQRDREVFLRDPHDWMDWRIYIEGRAANWNIRDKMNPDMPDIVFLARPTLPEKPKLSEYDRLTELHVATRPSHLTPEGLAAFEEDMAFYEEDMASYEKSGGDPGFKQDCRDYENEQKAVHHMTELIQSTVAEHFQRACCLPGLDLKQWMANLRLLCEILV</sequence>
<organism evidence="1 2">
    <name type="scientific">Claviceps humidiphila</name>
    <dbReference type="NCBI Taxonomy" id="1294629"/>
    <lineage>
        <taxon>Eukaryota</taxon>
        <taxon>Fungi</taxon>
        <taxon>Dikarya</taxon>
        <taxon>Ascomycota</taxon>
        <taxon>Pezizomycotina</taxon>
        <taxon>Sordariomycetes</taxon>
        <taxon>Hypocreomycetidae</taxon>
        <taxon>Hypocreales</taxon>
        <taxon>Clavicipitaceae</taxon>
        <taxon>Claviceps</taxon>
    </lineage>
</organism>
<keyword evidence="2" id="KW-1185">Reference proteome</keyword>
<dbReference type="AlphaFoldDB" id="A0A9P7TT23"/>
<protein>
    <submittedName>
        <fullName evidence="1">Uncharacterized protein</fullName>
    </submittedName>
</protein>
<dbReference type="EMBL" id="SRQM01000354">
    <property type="protein sequence ID" value="KAG6112021.1"/>
    <property type="molecule type" value="Genomic_DNA"/>
</dbReference>
<evidence type="ECO:0000313" key="2">
    <source>
        <dbReference type="Proteomes" id="UP000732380"/>
    </source>
</evidence>
<accession>A0A9P7TT23</accession>
<proteinExistence type="predicted"/>
<reference evidence="1 2" key="1">
    <citation type="journal article" date="2020" name="bioRxiv">
        <title>Whole genome comparisons of ergot fungi reveals the divergence and evolution of species within the genus Claviceps are the result of varying mechanisms driving genome evolution and host range expansion.</title>
        <authorList>
            <person name="Wyka S.A."/>
            <person name="Mondo S.J."/>
            <person name="Liu M."/>
            <person name="Dettman J."/>
            <person name="Nalam V."/>
            <person name="Broders K.D."/>
        </authorList>
    </citation>
    <scope>NUCLEOTIDE SEQUENCE [LARGE SCALE GENOMIC DNA]</scope>
    <source>
        <strain evidence="1 2">LM576</strain>
    </source>
</reference>
<gene>
    <name evidence="1" type="ORF">E4U13_004509</name>
</gene>
<evidence type="ECO:0000313" key="1">
    <source>
        <dbReference type="EMBL" id="KAG6112021.1"/>
    </source>
</evidence>